<evidence type="ECO:0000313" key="1">
    <source>
        <dbReference type="EMBL" id="ADV82107.1"/>
    </source>
</evidence>
<dbReference type="Gene3D" id="2.40.160.20">
    <property type="match status" value="1"/>
</dbReference>
<evidence type="ECO:0008006" key="3">
    <source>
        <dbReference type="Google" id="ProtNLM"/>
    </source>
</evidence>
<dbReference type="AlphaFoldDB" id="E8UZ89"/>
<reference evidence="1 2" key="1">
    <citation type="journal article" date="2012" name="Stand. Genomic Sci.">
        <title>Complete genome sequence of Terriglobus saanensis type strain SP1PR4(T), an Acidobacteria from tundra soil.</title>
        <authorList>
            <person name="Rawat S.R."/>
            <person name="Mannisto M.K."/>
            <person name="Starovoytov V."/>
            <person name="Goodwin L."/>
            <person name="Nolan M."/>
            <person name="Hauser L."/>
            <person name="Land M."/>
            <person name="Davenport K.W."/>
            <person name="Woyke T."/>
            <person name="Haggblom M.M."/>
        </authorList>
    </citation>
    <scope>NUCLEOTIDE SEQUENCE</scope>
    <source>
        <strain evidence="2">ATCC BAA-1853 / DSM 23119 / SP1PR4</strain>
    </source>
</reference>
<name>E8UZ89_TERSS</name>
<dbReference type="KEGG" id="tsa:AciPR4_1283"/>
<dbReference type="eggNOG" id="ENOG5032WZA">
    <property type="taxonomic scope" value="Bacteria"/>
</dbReference>
<organism evidence="1 2">
    <name type="scientific">Terriglobus saanensis (strain ATCC BAA-1853 / DSM 23119 / SP1PR4)</name>
    <dbReference type="NCBI Taxonomy" id="401053"/>
    <lineage>
        <taxon>Bacteria</taxon>
        <taxon>Pseudomonadati</taxon>
        <taxon>Acidobacteriota</taxon>
        <taxon>Terriglobia</taxon>
        <taxon>Terriglobales</taxon>
        <taxon>Acidobacteriaceae</taxon>
        <taxon>Terriglobus</taxon>
    </lineage>
</organism>
<dbReference type="Proteomes" id="UP000006844">
    <property type="component" value="Chromosome"/>
</dbReference>
<protein>
    <recommendedName>
        <fullName evidence="3">Outer membrane protein beta-barrel domain-containing protein</fullName>
    </recommendedName>
</protein>
<proteinExistence type="predicted"/>
<sequence length="240" mass="26643">MFRFSSRARLALTVALGVSLASFFSLHGQTSRQRRINATRQARIARTIEQTYTHKWEVAGGGGYLRFRSGEFLQKNNEVTWATSLTRNFTPEWSVVGDVRGAYGNAKIGNNIFNIKNPLITEYTFMAGPQYRFYRKEKTAISAHVLAGAAMGNFDGGSKAIPAYRLGMWDTSTVAAFSVGVNFDYNLYHDLAFRITPTYVGTLFRGAPIDDNTNRLSGSTGSVQNNVGVNVGVVYRWGHQ</sequence>
<keyword evidence="2" id="KW-1185">Reference proteome</keyword>
<gene>
    <name evidence="1" type="ordered locus">AciPR4_1283</name>
</gene>
<dbReference type="OrthoDB" id="115219at2"/>
<dbReference type="RefSeq" id="WP_013567840.1">
    <property type="nucleotide sequence ID" value="NC_014963.1"/>
</dbReference>
<accession>E8UZ89</accession>
<dbReference type="HOGENOM" id="CLU_1155939_0_0_0"/>
<evidence type="ECO:0000313" key="2">
    <source>
        <dbReference type="Proteomes" id="UP000006844"/>
    </source>
</evidence>
<dbReference type="InterPro" id="IPR011250">
    <property type="entry name" value="OMP/PagP_B-barrel"/>
</dbReference>
<dbReference type="EMBL" id="CP002467">
    <property type="protein sequence ID" value="ADV82107.1"/>
    <property type="molecule type" value="Genomic_DNA"/>
</dbReference>
<dbReference type="SUPFAM" id="SSF56925">
    <property type="entry name" value="OMPA-like"/>
    <property type="match status" value="1"/>
</dbReference>